<dbReference type="OrthoDB" id="878828at2"/>
<reference evidence="3 4" key="1">
    <citation type="submission" date="2018-12" db="EMBL/GenBank/DDBJ databases">
        <authorList>
            <person name="Feng G."/>
            <person name="Zhu H."/>
        </authorList>
    </citation>
    <scope>NUCLEOTIDE SEQUENCE [LARGE SCALE GENOMIC DNA]</scope>
    <source>
        <strain evidence="3 4">KCTC 12533</strain>
    </source>
</reference>
<evidence type="ECO:0000313" key="4">
    <source>
        <dbReference type="Proteomes" id="UP000273500"/>
    </source>
</evidence>
<sequence>MKKFLLPFVGLLLLASAPCFAQTDNSTVAGPVETTASDRFIMQNGEVVQVRGRRPMPLTHNVLLANGTKINYKSGIVEFPGGKITTLKEGDYVRPTGDVVFATPGSAAQSRGDKTVPTDAKFESYIDPRPAPATPAAMETRLTEMNTKIGLMAEKIQLLNQKISLLGTNAQRPTDTSVLDQKIQAIDAKLK</sequence>
<dbReference type="Pfam" id="PF20606">
    <property type="entry name" value="DUF6799"/>
    <property type="match status" value="1"/>
</dbReference>
<feature type="domain" description="DUF6799" evidence="2">
    <location>
        <begin position="38"/>
        <end position="99"/>
    </location>
</feature>
<name>A0A428KK59_9BACT</name>
<feature type="signal peptide" evidence="1">
    <location>
        <begin position="1"/>
        <end position="21"/>
    </location>
</feature>
<keyword evidence="4" id="KW-1185">Reference proteome</keyword>
<dbReference type="EMBL" id="RWIT01000012">
    <property type="protein sequence ID" value="RSK46818.1"/>
    <property type="molecule type" value="Genomic_DNA"/>
</dbReference>
<evidence type="ECO:0000256" key="1">
    <source>
        <dbReference type="SAM" id="SignalP"/>
    </source>
</evidence>
<comment type="caution">
    <text evidence="3">The sequence shown here is derived from an EMBL/GenBank/DDBJ whole genome shotgun (WGS) entry which is preliminary data.</text>
</comment>
<feature type="chain" id="PRO_5019181250" description="DUF6799 domain-containing protein" evidence="1">
    <location>
        <begin position="22"/>
        <end position="191"/>
    </location>
</feature>
<dbReference type="InterPro" id="IPR046478">
    <property type="entry name" value="DUF6799"/>
</dbReference>
<proteinExistence type="predicted"/>
<dbReference type="RefSeq" id="WP_125422928.1">
    <property type="nucleotide sequence ID" value="NZ_RWIT01000012.1"/>
</dbReference>
<dbReference type="Proteomes" id="UP000273500">
    <property type="component" value="Unassembled WGS sequence"/>
</dbReference>
<protein>
    <recommendedName>
        <fullName evidence="2">DUF6799 domain-containing protein</fullName>
    </recommendedName>
</protein>
<evidence type="ECO:0000259" key="2">
    <source>
        <dbReference type="Pfam" id="PF20606"/>
    </source>
</evidence>
<evidence type="ECO:0000313" key="3">
    <source>
        <dbReference type="EMBL" id="RSK46818.1"/>
    </source>
</evidence>
<organism evidence="3 4">
    <name type="scientific">Hymenobacter rigui</name>
    <dbReference type="NCBI Taxonomy" id="334424"/>
    <lineage>
        <taxon>Bacteria</taxon>
        <taxon>Pseudomonadati</taxon>
        <taxon>Bacteroidota</taxon>
        <taxon>Cytophagia</taxon>
        <taxon>Cytophagales</taxon>
        <taxon>Hymenobacteraceae</taxon>
        <taxon>Hymenobacter</taxon>
    </lineage>
</organism>
<gene>
    <name evidence="3" type="ORF">EI291_17380</name>
</gene>
<dbReference type="AlphaFoldDB" id="A0A428KK59"/>
<keyword evidence="1" id="KW-0732">Signal</keyword>
<accession>A0A428KK59</accession>